<evidence type="ECO:0000256" key="8">
    <source>
        <dbReference type="ARBA" id="ARBA00022989"/>
    </source>
</evidence>
<evidence type="ECO:0000256" key="10">
    <source>
        <dbReference type="ARBA" id="ARBA00023136"/>
    </source>
</evidence>
<gene>
    <name evidence="14" type="ORF">THFILI_09125</name>
</gene>
<dbReference type="Gene3D" id="1.10.287.130">
    <property type="match status" value="1"/>
</dbReference>
<evidence type="ECO:0000259" key="12">
    <source>
        <dbReference type="PROSITE" id="PS50109"/>
    </source>
</evidence>
<dbReference type="EMBL" id="JPSL02000040">
    <property type="protein sequence ID" value="KGQ21636.1"/>
    <property type="molecule type" value="Genomic_DNA"/>
</dbReference>
<dbReference type="SMART" id="SM00387">
    <property type="entry name" value="HATPase_c"/>
    <property type="match status" value="1"/>
</dbReference>
<dbReference type="Gene3D" id="3.30.565.10">
    <property type="entry name" value="Histidine kinase-like ATPase, C-terminal domain"/>
    <property type="match status" value="1"/>
</dbReference>
<dbReference type="InterPro" id="IPR003594">
    <property type="entry name" value="HATPase_dom"/>
</dbReference>
<feature type="domain" description="Histidine kinase" evidence="12">
    <location>
        <begin position="221"/>
        <end position="406"/>
    </location>
</feature>
<comment type="catalytic activity">
    <reaction evidence="1">
        <text>ATP + protein L-histidine = ADP + protein N-phospho-L-histidine.</text>
        <dbReference type="EC" id="2.7.13.3"/>
    </reaction>
</comment>
<dbReference type="PANTHER" id="PTHR45436">
    <property type="entry name" value="SENSOR HISTIDINE KINASE YKOH"/>
    <property type="match status" value="1"/>
</dbReference>
<dbReference type="InterPro" id="IPR036890">
    <property type="entry name" value="HATPase_C_sf"/>
</dbReference>
<dbReference type="InterPro" id="IPR003661">
    <property type="entry name" value="HisK_dim/P_dom"/>
</dbReference>
<evidence type="ECO:0000259" key="13">
    <source>
        <dbReference type="PROSITE" id="PS50885"/>
    </source>
</evidence>
<evidence type="ECO:0000256" key="11">
    <source>
        <dbReference type="SAM" id="Phobius"/>
    </source>
</evidence>
<feature type="transmembrane region" description="Helical" evidence="11">
    <location>
        <begin position="140"/>
        <end position="162"/>
    </location>
</feature>
<comment type="caution">
    <text evidence="14">The sequence shown here is derived from an EMBL/GenBank/DDBJ whole genome shotgun (WGS) entry which is preliminary data.</text>
</comment>
<keyword evidence="5" id="KW-0808">Transferase</keyword>
<accession>A0A0A2WN79</accession>
<dbReference type="InterPro" id="IPR005467">
    <property type="entry name" value="His_kinase_dom"/>
</dbReference>
<protein>
    <recommendedName>
        <fullName evidence="3">histidine kinase</fullName>
        <ecNumber evidence="3">2.7.13.3</ecNumber>
    </recommendedName>
</protein>
<dbReference type="SUPFAM" id="SSF47384">
    <property type="entry name" value="Homodimeric domain of signal transducing histidine kinase"/>
    <property type="match status" value="1"/>
</dbReference>
<dbReference type="STRING" id="276.THFILI_09125"/>
<sequence length="419" mass="45933">MTLRARLLLVLLLALLGLALTLGGLSLSEARRAVREDLEGALFARLSLLKEEGVSLEELFRLAQGFGGGVGFVVRGEEVVYTDLAPHTLPPELPKALARGEAYRGLEGGWLLVALPTEGGGFGLMVSLEGVRNLPRRLLLLYLTYGGLLLLLVYLVFAFLLLRALAPLYRLEREVARRSPLDLSPLPVPSLPELRPIVQALNRLFAELEEALSLAQRFAYHASHELRTPLAALKGYLEVLERFPEPRALQGALREARRMEALLQGLLQLARLEGRPLRLEPVDLRDLLLGLGLKEVEGEGRVLADREALEMAVRNLLENARLHGKEPVRARIAPEGGGVWVWVEDRGPGFPPELLERAFEPFVHGGRGLGLGLALVALVARRHGGRVRAENLLPGARVGLWLPSAPLQLSPDAPFRPKG</sequence>
<organism evidence="14 15">
    <name type="scientific">Thermus filiformis</name>
    <dbReference type="NCBI Taxonomy" id="276"/>
    <lineage>
        <taxon>Bacteria</taxon>
        <taxon>Thermotogati</taxon>
        <taxon>Deinococcota</taxon>
        <taxon>Deinococci</taxon>
        <taxon>Thermales</taxon>
        <taxon>Thermaceae</taxon>
        <taxon>Thermus</taxon>
    </lineage>
</organism>
<feature type="domain" description="HAMP" evidence="13">
    <location>
        <begin position="162"/>
        <end position="213"/>
    </location>
</feature>
<keyword evidence="8 11" id="KW-1133">Transmembrane helix</keyword>
<keyword evidence="10 11" id="KW-0472">Membrane</keyword>
<dbReference type="AlphaFoldDB" id="A0A0A2WN79"/>
<dbReference type="GO" id="GO:0000155">
    <property type="term" value="F:phosphorelay sensor kinase activity"/>
    <property type="evidence" value="ECO:0007669"/>
    <property type="project" value="InterPro"/>
</dbReference>
<evidence type="ECO:0000313" key="14">
    <source>
        <dbReference type="EMBL" id="KGQ21636.1"/>
    </source>
</evidence>
<dbReference type="CDD" id="cd00082">
    <property type="entry name" value="HisKA"/>
    <property type="match status" value="1"/>
</dbReference>
<dbReference type="EC" id="2.7.13.3" evidence="3"/>
<dbReference type="Proteomes" id="UP000030364">
    <property type="component" value="Unassembled WGS sequence"/>
</dbReference>
<evidence type="ECO:0000256" key="1">
    <source>
        <dbReference type="ARBA" id="ARBA00000085"/>
    </source>
</evidence>
<dbReference type="InterPro" id="IPR036097">
    <property type="entry name" value="HisK_dim/P_sf"/>
</dbReference>
<evidence type="ECO:0000313" key="15">
    <source>
        <dbReference type="Proteomes" id="UP000030364"/>
    </source>
</evidence>
<dbReference type="SMART" id="SM00388">
    <property type="entry name" value="HisKA"/>
    <property type="match status" value="1"/>
</dbReference>
<dbReference type="SUPFAM" id="SSF55874">
    <property type="entry name" value="ATPase domain of HSP90 chaperone/DNA topoisomerase II/histidine kinase"/>
    <property type="match status" value="1"/>
</dbReference>
<keyword evidence="9" id="KW-0902">Two-component regulatory system</keyword>
<keyword evidence="15" id="KW-1185">Reference proteome</keyword>
<dbReference type="CDD" id="cd00075">
    <property type="entry name" value="HATPase"/>
    <property type="match status" value="1"/>
</dbReference>
<evidence type="ECO:0000256" key="2">
    <source>
        <dbReference type="ARBA" id="ARBA00004370"/>
    </source>
</evidence>
<evidence type="ECO:0000256" key="5">
    <source>
        <dbReference type="ARBA" id="ARBA00022679"/>
    </source>
</evidence>
<dbReference type="InterPro" id="IPR004358">
    <property type="entry name" value="Sig_transdc_His_kin-like_C"/>
</dbReference>
<dbReference type="InterPro" id="IPR003660">
    <property type="entry name" value="HAMP_dom"/>
</dbReference>
<keyword evidence="7 14" id="KW-0418">Kinase</keyword>
<evidence type="ECO:0000256" key="7">
    <source>
        <dbReference type="ARBA" id="ARBA00022777"/>
    </source>
</evidence>
<evidence type="ECO:0000256" key="6">
    <source>
        <dbReference type="ARBA" id="ARBA00022692"/>
    </source>
</evidence>
<comment type="subcellular location">
    <subcellularLocation>
        <location evidence="2">Membrane</location>
    </subcellularLocation>
</comment>
<keyword evidence="6 11" id="KW-0812">Transmembrane</keyword>
<keyword evidence="4" id="KW-0597">Phosphoprotein</keyword>
<name>A0A0A2WN79_THEFI</name>
<dbReference type="GO" id="GO:0016020">
    <property type="term" value="C:membrane"/>
    <property type="evidence" value="ECO:0007669"/>
    <property type="project" value="UniProtKB-SubCell"/>
</dbReference>
<evidence type="ECO:0000256" key="3">
    <source>
        <dbReference type="ARBA" id="ARBA00012438"/>
    </source>
</evidence>
<dbReference type="RefSeq" id="WP_038065241.1">
    <property type="nucleotide sequence ID" value="NZ_JPSL02000040.1"/>
</dbReference>
<dbReference type="Pfam" id="PF00512">
    <property type="entry name" value="HisKA"/>
    <property type="match status" value="1"/>
</dbReference>
<proteinExistence type="predicted"/>
<dbReference type="PATRIC" id="fig|276.5.peg.1570"/>
<dbReference type="PANTHER" id="PTHR45436:SF5">
    <property type="entry name" value="SENSOR HISTIDINE KINASE TRCS"/>
    <property type="match status" value="1"/>
</dbReference>
<dbReference type="Pfam" id="PF02518">
    <property type="entry name" value="HATPase_c"/>
    <property type="match status" value="1"/>
</dbReference>
<evidence type="ECO:0000256" key="4">
    <source>
        <dbReference type="ARBA" id="ARBA00022553"/>
    </source>
</evidence>
<reference evidence="14 15" key="1">
    <citation type="journal article" date="2015" name="Genome Announc.">
        <title>Draft Genome Sequence of the Thermophile Thermus filiformis ATCC 43280, Producer of Carotenoid-(Di)glucoside-Branched Fatty Acid (Di)esters and Source of Hyperthermostable Enzymes of Biotechnological Interest.</title>
        <authorList>
            <person name="Mandelli F."/>
            <person name="Oliveira Ramires B."/>
            <person name="Couger M.B."/>
            <person name="Paixao D.A."/>
            <person name="Camilo C.M."/>
            <person name="Polikarpov I."/>
            <person name="Prade R."/>
            <person name="Riano-Pachon D.M."/>
            <person name="Squina F.M."/>
        </authorList>
    </citation>
    <scope>NUCLEOTIDE SEQUENCE [LARGE SCALE GENOMIC DNA]</scope>
    <source>
        <strain evidence="14 15">ATCC 43280</strain>
    </source>
</reference>
<dbReference type="PRINTS" id="PR00344">
    <property type="entry name" value="BCTRLSENSOR"/>
</dbReference>
<dbReference type="InterPro" id="IPR050428">
    <property type="entry name" value="TCS_sensor_his_kinase"/>
</dbReference>
<dbReference type="PROSITE" id="PS50885">
    <property type="entry name" value="HAMP"/>
    <property type="match status" value="1"/>
</dbReference>
<evidence type="ECO:0000256" key="9">
    <source>
        <dbReference type="ARBA" id="ARBA00023012"/>
    </source>
</evidence>
<dbReference type="PROSITE" id="PS50109">
    <property type="entry name" value="HIS_KIN"/>
    <property type="match status" value="1"/>
</dbReference>